<feature type="transmembrane region" description="Helical" evidence="5">
    <location>
        <begin position="107"/>
        <end position="129"/>
    </location>
</feature>
<gene>
    <name evidence="7" type="ORF">DFR69_107238</name>
</gene>
<dbReference type="Proteomes" id="UP000246410">
    <property type="component" value="Unassembled WGS sequence"/>
</dbReference>
<feature type="transmembrane region" description="Helical" evidence="5">
    <location>
        <begin position="420"/>
        <end position="439"/>
    </location>
</feature>
<comment type="caution">
    <text evidence="7">The sequence shown here is derived from an EMBL/GenBank/DDBJ whole genome shotgun (WGS) entry which is preliminary data.</text>
</comment>
<feature type="transmembrane region" description="Helical" evidence="5">
    <location>
        <begin position="168"/>
        <end position="188"/>
    </location>
</feature>
<feature type="transmembrane region" description="Helical" evidence="5">
    <location>
        <begin position="141"/>
        <end position="162"/>
    </location>
</feature>
<keyword evidence="8" id="KW-1185">Reference proteome</keyword>
<feature type="transmembrane region" description="Helical" evidence="5">
    <location>
        <begin position="40"/>
        <end position="67"/>
    </location>
</feature>
<dbReference type="Gene3D" id="1.20.1250.20">
    <property type="entry name" value="MFS general substrate transporter like domains"/>
    <property type="match status" value="1"/>
</dbReference>
<keyword evidence="4 5" id="KW-0472">Membrane</keyword>
<comment type="subcellular location">
    <subcellularLocation>
        <location evidence="1">Cell membrane</location>
        <topology evidence="1">Multi-pass membrane protein</topology>
    </subcellularLocation>
</comment>
<dbReference type="GO" id="GO:0005886">
    <property type="term" value="C:plasma membrane"/>
    <property type="evidence" value="ECO:0007669"/>
    <property type="project" value="UniProtKB-SubCell"/>
</dbReference>
<dbReference type="PROSITE" id="PS50850">
    <property type="entry name" value="MFS"/>
    <property type="match status" value="1"/>
</dbReference>
<dbReference type="InterPro" id="IPR011701">
    <property type="entry name" value="MFS"/>
</dbReference>
<feature type="transmembrane region" description="Helical" evidence="5">
    <location>
        <begin position="294"/>
        <end position="312"/>
    </location>
</feature>
<feature type="transmembrane region" description="Helical" evidence="5">
    <location>
        <begin position="200"/>
        <end position="220"/>
    </location>
</feature>
<dbReference type="AlphaFoldDB" id="A0A317NE72"/>
<feature type="transmembrane region" description="Helical" evidence="5">
    <location>
        <begin position="79"/>
        <end position="101"/>
    </location>
</feature>
<evidence type="ECO:0000256" key="3">
    <source>
        <dbReference type="ARBA" id="ARBA00022989"/>
    </source>
</evidence>
<dbReference type="EMBL" id="QGTL01000007">
    <property type="protein sequence ID" value="PWV73611.1"/>
    <property type="molecule type" value="Genomic_DNA"/>
</dbReference>
<keyword evidence="3 5" id="KW-1133">Transmembrane helix</keyword>
<accession>A0A317NE72</accession>
<feature type="transmembrane region" description="Helical" evidence="5">
    <location>
        <begin position="351"/>
        <end position="376"/>
    </location>
</feature>
<dbReference type="RefSeq" id="WP_208644022.1">
    <property type="nucleotide sequence ID" value="NZ_QGTL01000007.1"/>
</dbReference>
<dbReference type="GO" id="GO:0022857">
    <property type="term" value="F:transmembrane transporter activity"/>
    <property type="evidence" value="ECO:0007669"/>
    <property type="project" value="InterPro"/>
</dbReference>
<evidence type="ECO:0000256" key="4">
    <source>
        <dbReference type="ARBA" id="ARBA00023136"/>
    </source>
</evidence>
<name>A0A317NE72_9NOCA</name>
<evidence type="ECO:0000313" key="8">
    <source>
        <dbReference type="Proteomes" id="UP000246410"/>
    </source>
</evidence>
<dbReference type="Gene3D" id="1.20.1720.10">
    <property type="entry name" value="Multidrug resistance protein D"/>
    <property type="match status" value="1"/>
</dbReference>
<dbReference type="Pfam" id="PF07690">
    <property type="entry name" value="MFS_1"/>
    <property type="match status" value="1"/>
</dbReference>
<dbReference type="PANTHER" id="PTHR42718:SF48">
    <property type="entry name" value="CONSERVED TWO-DOMAIN MEMBRANE PROTEIN-RELATED"/>
    <property type="match status" value="1"/>
</dbReference>
<protein>
    <submittedName>
        <fullName evidence="7">DHA2 family methylenomycin A resistance protein-like MFS transporter</fullName>
    </submittedName>
</protein>
<feature type="transmembrane region" description="Helical" evidence="5">
    <location>
        <begin position="226"/>
        <end position="245"/>
    </location>
</feature>
<evidence type="ECO:0000313" key="7">
    <source>
        <dbReference type="EMBL" id="PWV73611.1"/>
    </source>
</evidence>
<dbReference type="InterPro" id="IPR036259">
    <property type="entry name" value="MFS_trans_sf"/>
</dbReference>
<sequence>MSAEPPVRRPHTQLIGVSLAYFMVLLDITALAVAEPSLMASLHIGVVGVGWATTIYTMTLAAALVLGGSLADRLGAYPVFLGGVIGFAAASLGCAVSPGLGSLLVCRALLGLFAAAIVPSSLGLIAGLYAEPRARGRAISAWAAISGAAMAAGPVLGGFLLVRYDWRAVFLINVPMAVLVLLLCRTPIVSARHVRRISWLPHLGLAATLATATVAITLVGQRNWPAAAACGLIALTCGCGTAVADRTSTAPIVAASVRRQRAVWQAFGWGAAVNYGLTTVLFAVPLLLDTTAERAGMTLLPMTVLIALNPLATGRLVAAYGPLLPIRMGFVAFPVGLLMVAVASVGEEQPVVLGVGLLACGLGVSWTLPALVGYAVDHAGVEAAGSVGGVLNATRQVGATLAAAVAGVALSQRHGGGTAAIPFVIAAAICVLGLVGAAMPRRPGDPKIAVPKRNPFGGAAANRGVRV</sequence>
<dbReference type="PANTHER" id="PTHR42718">
    <property type="entry name" value="MAJOR FACILITATOR SUPERFAMILY MULTIDRUG TRANSPORTER MFSC"/>
    <property type="match status" value="1"/>
</dbReference>
<evidence type="ECO:0000256" key="1">
    <source>
        <dbReference type="ARBA" id="ARBA00004651"/>
    </source>
</evidence>
<reference evidence="7 8" key="1">
    <citation type="submission" date="2018-05" db="EMBL/GenBank/DDBJ databases">
        <title>Genomic Encyclopedia of Type Strains, Phase IV (KMG-IV): sequencing the most valuable type-strain genomes for metagenomic binning, comparative biology and taxonomic classification.</title>
        <authorList>
            <person name="Goeker M."/>
        </authorList>
    </citation>
    <scope>NUCLEOTIDE SEQUENCE [LARGE SCALE GENOMIC DNA]</scope>
    <source>
        <strain evidence="7 8">DSM 44717</strain>
    </source>
</reference>
<evidence type="ECO:0000256" key="2">
    <source>
        <dbReference type="ARBA" id="ARBA00022692"/>
    </source>
</evidence>
<feature type="transmembrane region" description="Helical" evidence="5">
    <location>
        <begin position="12"/>
        <end position="34"/>
    </location>
</feature>
<evidence type="ECO:0000256" key="5">
    <source>
        <dbReference type="SAM" id="Phobius"/>
    </source>
</evidence>
<dbReference type="InterPro" id="IPR020846">
    <property type="entry name" value="MFS_dom"/>
</dbReference>
<feature type="domain" description="Major facilitator superfamily (MFS) profile" evidence="6">
    <location>
        <begin position="13"/>
        <end position="445"/>
    </location>
</feature>
<feature type="transmembrane region" description="Helical" evidence="5">
    <location>
        <begin position="324"/>
        <end position="345"/>
    </location>
</feature>
<proteinExistence type="predicted"/>
<evidence type="ECO:0000259" key="6">
    <source>
        <dbReference type="PROSITE" id="PS50850"/>
    </source>
</evidence>
<keyword evidence="2 5" id="KW-0812">Transmembrane</keyword>
<organism evidence="7 8">
    <name type="scientific">Nocardia neocaledoniensis</name>
    <dbReference type="NCBI Taxonomy" id="236511"/>
    <lineage>
        <taxon>Bacteria</taxon>
        <taxon>Bacillati</taxon>
        <taxon>Actinomycetota</taxon>
        <taxon>Actinomycetes</taxon>
        <taxon>Mycobacteriales</taxon>
        <taxon>Nocardiaceae</taxon>
        <taxon>Nocardia</taxon>
    </lineage>
</organism>
<feature type="transmembrane region" description="Helical" evidence="5">
    <location>
        <begin position="266"/>
        <end position="288"/>
    </location>
</feature>
<dbReference type="SUPFAM" id="SSF103473">
    <property type="entry name" value="MFS general substrate transporter"/>
    <property type="match status" value="1"/>
</dbReference>
<dbReference type="CDD" id="cd17321">
    <property type="entry name" value="MFS_MMR_MDR_like"/>
    <property type="match status" value="1"/>
</dbReference>